<accession>A0ABR0N6X9</accession>
<protein>
    <recommendedName>
        <fullName evidence="3">Reverse transcriptase zinc-binding domain-containing protein</fullName>
    </recommendedName>
</protein>
<evidence type="ECO:0000313" key="1">
    <source>
        <dbReference type="EMBL" id="KAK5786115.1"/>
    </source>
</evidence>
<dbReference type="PANTHER" id="PTHR36617:SF15">
    <property type="entry name" value="REVERSE TRANSCRIPTASE ZINC-BINDING DOMAIN-CONTAINING PROTEIN"/>
    <property type="match status" value="1"/>
</dbReference>
<proteinExistence type="predicted"/>
<organism evidence="1 2">
    <name type="scientific">Gossypium arboreum</name>
    <name type="common">Tree cotton</name>
    <name type="synonym">Gossypium nanking</name>
    <dbReference type="NCBI Taxonomy" id="29729"/>
    <lineage>
        <taxon>Eukaryota</taxon>
        <taxon>Viridiplantae</taxon>
        <taxon>Streptophyta</taxon>
        <taxon>Embryophyta</taxon>
        <taxon>Tracheophyta</taxon>
        <taxon>Spermatophyta</taxon>
        <taxon>Magnoliopsida</taxon>
        <taxon>eudicotyledons</taxon>
        <taxon>Gunneridae</taxon>
        <taxon>Pentapetalae</taxon>
        <taxon>rosids</taxon>
        <taxon>malvids</taxon>
        <taxon>Malvales</taxon>
        <taxon>Malvaceae</taxon>
        <taxon>Malvoideae</taxon>
        <taxon>Gossypium</taxon>
    </lineage>
</organism>
<dbReference type="Proteomes" id="UP001358586">
    <property type="component" value="Chromosome 11"/>
</dbReference>
<dbReference type="EMBL" id="JARKNE010000011">
    <property type="protein sequence ID" value="KAK5786115.1"/>
    <property type="molecule type" value="Genomic_DNA"/>
</dbReference>
<reference evidence="1 2" key="1">
    <citation type="submission" date="2023-03" db="EMBL/GenBank/DDBJ databases">
        <title>WGS of Gossypium arboreum.</title>
        <authorList>
            <person name="Yu D."/>
        </authorList>
    </citation>
    <scope>NUCLEOTIDE SEQUENCE [LARGE SCALE GENOMIC DNA]</scope>
    <source>
        <tissue evidence="1">Leaf</tissue>
    </source>
</reference>
<gene>
    <name evidence="1" type="ORF">PVK06_040742</name>
</gene>
<name>A0ABR0N6X9_GOSAR</name>
<sequence length="301" mass="34932">MSVVWRGIVENAKDSKVVKWMGNESFRWLVGNGNTDLFWEDICYGDKPLRVEFSRLFLLTMNKKKLVKDFSISNGFNEDNWADFFIRPLFDIELNMVIYLKEVVSSKVLIPDEEDRLIWIHDTKGVFSVKKLTELLIKEGLVDISFAYDNIWKLKVPPRVRSFLWFWCPPSVGWVKFNVCSMEIENKVGCGRVLRDSDRVARALFSRPFAVKDLFVAEVFSWVENKGSRPWLLYTFFKEIEIGLSRVSNVSFSKVDKHGNKMAFALAVTSLKRPGFCFVLRIVQQKGFFGVFVGYCLLLPV</sequence>
<dbReference type="PANTHER" id="PTHR36617">
    <property type="entry name" value="PROTEIN, PUTATIVE-RELATED"/>
    <property type="match status" value="1"/>
</dbReference>
<evidence type="ECO:0008006" key="3">
    <source>
        <dbReference type="Google" id="ProtNLM"/>
    </source>
</evidence>
<keyword evidence="2" id="KW-1185">Reference proteome</keyword>
<comment type="caution">
    <text evidence="1">The sequence shown here is derived from an EMBL/GenBank/DDBJ whole genome shotgun (WGS) entry which is preliminary data.</text>
</comment>
<evidence type="ECO:0000313" key="2">
    <source>
        <dbReference type="Proteomes" id="UP001358586"/>
    </source>
</evidence>